<dbReference type="Pfam" id="PF14432">
    <property type="entry name" value="DYW_deaminase"/>
    <property type="match status" value="1"/>
</dbReference>
<evidence type="ECO:0000313" key="6">
    <source>
        <dbReference type="Proteomes" id="UP001187471"/>
    </source>
</evidence>
<dbReference type="FunFam" id="1.25.40.10:FF:000348">
    <property type="entry name" value="Pentatricopeptide repeat-containing protein chloroplastic"/>
    <property type="match status" value="1"/>
</dbReference>
<reference evidence="5" key="1">
    <citation type="submission" date="2022-12" db="EMBL/GenBank/DDBJ databases">
        <title>Draft genome assemblies for two species of Escallonia (Escalloniales).</title>
        <authorList>
            <person name="Chanderbali A."/>
            <person name="Dervinis C."/>
            <person name="Anghel I."/>
            <person name="Soltis D."/>
            <person name="Soltis P."/>
            <person name="Zapata F."/>
        </authorList>
    </citation>
    <scope>NUCLEOTIDE SEQUENCE</scope>
    <source>
        <strain evidence="5">UCBG92.1500</strain>
        <tissue evidence="5">Leaf</tissue>
    </source>
</reference>
<protein>
    <recommendedName>
        <fullName evidence="4">DYW domain-containing protein</fullName>
    </recommendedName>
</protein>
<dbReference type="Proteomes" id="UP001187471">
    <property type="component" value="Unassembled WGS sequence"/>
</dbReference>
<dbReference type="InterPro" id="IPR002885">
    <property type="entry name" value="PPR_rpt"/>
</dbReference>
<gene>
    <name evidence="5" type="ORF">RJ640_004429</name>
</gene>
<organism evidence="5 6">
    <name type="scientific">Escallonia rubra</name>
    <dbReference type="NCBI Taxonomy" id="112253"/>
    <lineage>
        <taxon>Eukaryota</taxon>
        <taxon>Viridiplantae</taxon>
        <taxon>Streptophyta</taxon>
        <taxon>Embryophyta</taxon>
        <taxon>Tracheophyta</taxon>
        <taxon>Spermatophyta</taxon>
        <taxon>Magnoliopsida</taxon>
        <taxon>eudicotyledons</taxon>
        <taxon>Gunneridae</taxon>
        <taxon>Pentapetalae</taxon>
        <taxon>asterids</taxon>
        <taxon>campanulids</taxon>
        <taxon>Escalloniales</taxon>
        <taxon>Escalloniaceae</taxon>
        <taxon>Escallonia</taxon>
    </lineage>
</organism>
<sequence length="675" mass="75900">MSCATLFTTIPAKPSIPPITTTTKHHRSLSPERLATLIDRSKTTTRVLQIHAYLIRHGLETQKVLNFKLQRSYASFDRVNYSVVLFHLTENPDVYFYTAIVHCHAVKNLHQEALCYYIQMLAQNVEPNAFTYSALLKSCPLKIAKTLHSQVVKLGLDANAYVRTALVDVYARGGDLASARQLFDKNLDKNLVSRTAMINGYVKQGDLEGARLLFEKMDEKERDVVSWNVMIDGYTQNARPNEALALFRHMLSVNMRPDEVTVVAVLSACGQLGALELGRWVHSYINGKGIRINGRVGTALVDMYSKCGSLEQSCLVFDKIVDKDVVLWNSMIVGYAMHGFSREALRLFNEMRRMCLHPSDITFIGILSACAHAGLVSEGWSFFHSMEDEYGIEPKVEHYGCMVNLLGRAGYLEEAYELVKGMKIDPDPVIWGTLLGACRLHDNIGLGEEIVKFLVDHNFANSGTYILLSNMYAATGDWNGVARVRTMMKDDGVRKEPGCSSIEVNNKVYEFLAGDLKHPKSKEIYMMVEEINGWLKAHGYNPQTHTVLHDIGQTEKERSLEVHSEKLAIAFGLISTRPRTTIKIVKNLRVCSDCHAVTKLISKITERKIVVRDRNRFHHFLDDDLQVSEIAGETALKANQTAAAREYTDECKTNTEERLASVNKCPCSSSNHNNK</sequence>
<feature type="repeat" description="PPR" evidence="3">
    <location>
        <begin position="324"/>
        <end position="358"/>
    </location>
</feature>
<dbReference type="InterPro" id="IPR046848">
    <property type="entry name" value="E_motif"/>
</dbReference>
<name>A0AA88QKP6_9ASTE</name>
<dbReference type="EMBL" id="JAVXUO010002917">
    <property type="protein sequence ID" value="KAK2968423.1"/>
    <property type="molecule type" value="Genomic_DNA"/>
</dbReference>
<comment type="caution">
    <text evidence="5">The sequence shown here is derived from an EMBL/GenBank/DDBJ whole genome shotgun (WGS) entry which is preliminary data.</text>
</comment>
<keyword evidence="6" id="KW-1185">Reference proteome</keyword>
<dbReference type="GO" id="GO:0008270">
    <property type="term" value="F:zinc ion binding"/>
    <property type="evidence" value="ECO:0007669"/>
    <property type="project" value="InterPro"/>
</dbReference>
<dbReference type="NCBIfam" id="TIGR00756">
    <property type="entry name" value="PPR"/>
    <property type="match status" value="4"/>
</dbReference>
<feature type="domain" description="DYW" evidence="4">
    <location>
        <begin position="539"/>
        <end position="622"/>
    </location>
</feature>
<dbReference type="Gene3D" id="1.25.40.10">
    <property type="entry name" value="Tetratricopeptide repeat domain"/>
    <property type="match status" value="4"/>
</dbReference>
<dbReference type="SUPFAM" id="SSF81901">
    <property type="entry name" value="HCP-like"/>
    <property type="match status" value="1"/>
</dbReference>
<comment type="similarity">
    <text evidence="1">Belongs to the PPR family. PCMP-H subfamily.</text>
</comment>
<dbReference type="InterPro" id="IPR046960">
    <property type="entry name" value="PPR_At4g14850-like_plant"/>
</dbReference>
<dbReference type="PROSITE" id="PS51375">
    <property type="entry name" value="PPR"/>
    <property type="match status" value="3"/>
</dbReference>
<accession>A0AA88QKP6</accession>
<evidence type="ECO:0000313" key="5">
    <source>
        <dbReference type="EMBL" id="KAK2968423.1"/>
    </source>
</evidence>
<feature type="repeat" description="PPR" evidence="3">
    <location>
        <begin position="190"/>
        <end position="220"/>
    </location>
</feature>
<evidence type="ECO:0000256" key="3">
    <source>
        <dbReference type="PROSITE-ProRule" id="PRU00708"/>
    </source>
</evidence>
<dbReference type="AlphaFoldDB" id="A0AA88QKP6"/>
<dbReference type="Pfam" id="PF01535">
    <property type="entry name" value="PPR"/>
    <property type="match status" value="2"/>
</dbReference>
<evidence type="ECO:0000259" key="4">
    <source>
        <dbReference type="Pfam" id="PF14432"/>
    </source>
</evidence>
<dbReference type="InterPro" id="IPR032867">
    <property type="entry name" value="DYW_dom"/>
</dbReference>
<dbReference type="FunFam" id="1.25.40.10:FF:000690">
    <property type="entry name" value="Pentatricopeptide repeat-containing protein"/>
    <property type="match status" value="1"/>
</dbReference>
<feature type="repeat" description="PPR" evidence="3">
    <location>
        <begin position="223"/>
        <end position="257"/>
    </location>
</feature>
<keyword evidence="2" id="KW-0677">Repeat</keyword>
<dbReference type="PANTHER" id="PTHR47926:SF456">
    <property type="entry name" value="PENTATRICOPEPTIDE REPEAT-CONTAINING PROTEIN ELI1, CHLOROPLASTIC"/>
    <property type="match status" value="1"/>
</dbReference>
<dbReference type="PANTHER" id="PTHR47926">
    <property type="entry name" value="PENTATRICOPEPTIDE REPEAT-CONTAINING PROTEIN"/>
    <property type="match status" value="1"/>
</dbReference>
<proteinExistence type="inferred from homology"/>
<dbReference type="GO" id="GO:0003729">
    <property type="term" value="F:mRNA binding"/>
    <property type="evidence" value="ECO:0007669"/>
    <property type="project" value="UniProtKB-ARBA"/>
</dbReference>
<dbReference type="InterPro" id="IPR011990">
    <property type="entry name" value="TPR-like_helical_dom_sf"/>
</dbReference>
<evidence type="ECO:0000256" key="2">
    <source>
        <dbReference type="ARBA" id="ARBA00022737"/>
    </source>
</evidence>
<evidence type="ECO:0000256" key="1">
    <source>
        <dbReference type="ARBA" id="ARBA00006643"/>
    </source>
</evidence>
<dbReference type="Pfam" id="PF13041">
    <property type="entry name" value="PPR_2"/>
    <property type="match status" value="3"/>
</dbReference>
<dbReference type="Pfam" id="PF20431">
    <property type="entry name" value="E_motif"/>
    <property type="match status" value="1"/>
</dbReference>
<dbReference type="GO" id="GO:0009451">
    <property type="term" value="P:RNA modification"/>
    <property type="evidence" value="ECO:0007669"/>
    <property type="project" value="InterPro"/>
</dbReference>